<dbReference type="EMBL" id="MIJE01000030">
    <property type="protein sequence ID" value="OEF96819.1"/>
    <property type="molecule type" value="Genomic_DNA"/>
</dbReference>
<protein>
    <submittedName>
        <fullName evidence="9">Potassium transporter TrkA</fullName>
    </submittedName>
</protein>
<feature type="transmembrane region" description="Helical" evidence="7">
    <location>
        <begin position="5"/>
        <end position="22"/>
    </location>
</feature>
<feature type="domain" description="RCK C-terminal" evidence="8">
    <location>
        <begin position="205"/>
        <end position="290"/>
    </location>
</feature>
<evidence type="ECO:0000256" key="5">
    <source>
        <dbReference type="ARBA" id="ARBA00022989"/>
    </source>
</evidence>
<dbReference type="InterPro" id="IPR004680">
    <property type="entry name" value="Cit_transptr-like_dom"/>
</dbReference>
<dbReference type="InterPro" id="IPR051679">
    <property type="entry name" value="DASS-Related_Transporters"/>
</dbReference>
<accession>A0A1E5G1M7</accession>
<dbReference type="STRING" id="766136.BHF68_07090"/>
<feature type="transmembrane region" description="Helical" evidence="7">
    <location>
        <begin position="406"/>
        <end position="433"/>
    </location>
</feature>
<gene>
    <name evidence="9" type="ORF">BHF68_07090</name>
</gene>
<dbReference type="Gene3D" id="3.30.70.1450">
    <property type="entry name" value="Regulator of K+ conductance, C-terminal domain"/>
    <property type="match status" value="2"/>
</dbReference>
<dbReference type="AlphaFoldDB" id="A0A1E5G1M7"/>
<feature type="transmembrane region" description="Helical" evidence="7">
    <location>
        <begin position="172"/>
        <end position="192"/>
    </location>
</feature>
<dbReference type="Pfam" id="PF03600">
    <property type="entry name" value="CitMHS"/>
    <property type="match status" value="1"/>
</dbReference>
<evidence type="ECO:0000256" key="1">
    <source>
        <dbReference type="ARBA" id="ARBA00004141"/>
    </source>
</evidence>
<dbReference type="InterPro" id="IPR036721">
    <property type="entry name" value="RCK_C_sf"/>
</dbReference>
<dbReference type="PANTHER" id="PTHR43652">
    <property type="entry name" value="BASIC AMINO ACID ANTIPORTER YFCC-RELATED"/>
    <property type="match status" value="1"/>
</dbReference>
<feature type="domain" description="RCK C-terminal" evidence="8">
    <location>
        <begin position="298"/>
        <end position="382"/>
    </location>
</feature>
<feature type="transmembrane region" description="Helical" evidence="7">
    <location>
        <begin position="569"/>
        <end position="589"/>
    </location>
</feature>
<evidence type="ECO:0000256" key="7">
    <source>
        <dbReference type="SAM" id="Phobius"/>
    </source>
</evidence>
<dbReference type="GO" id="GO:0008324">
    <property type="term" value="F:monoatomic cation transmembrane transporter activity"/>
    <property type="evidence" value="ECO:0007669"/>
    <property type="project" value="InterPro"/>
</dbReference>
<feature type="transmembrane region" description="Helical" evidence="7">
    <location>
        <begin position="504"/>
        <end position="521"/>
    </location>
</feature>
<evidence type="ECO:0000256" key="6">
    <source>
        <dbReference type="ARBA" id="ARBA00023136"/>
    </source>
</evidence>
<keyword evidence="10" id="KW-1185">Reference proteome</keyword>
<dbReference type="PROSITE" id="PS51202">
    <property type="entry name" value="RCK_C"/>
    <property type="match status" value="2"/>
</dbReference>
<dbReference type="GO" id="GO:0006813">
    <property type="term" value="P:potassium ion transport"/>
    <property type="evidence" value="ECO:0007669"/>
    <property type="project" value="InterPro"/>
</dbReference>
<feature type="transmembrane region" description="Helical" evidence="7">
    <location>
        <begin position="476"/>
        <end position="498"/>
    </location>
</feature>
<keyword evidence="6 7" id="KW-0472">Membrane</keyword>
<dbReference type="InterPro" id="IPR031312">
    <property type="entry name" value="Na/sul_symport_CS"/>
</dbReference>
<comment type="caution">
    <text evidence="9">The sequence shown here is derived from an EMBL/GenBank/DDBJ whole genome shotgun (WGS) entry which is preliminary data.</text>
</comment>
<dbReference type="OrthoDB" id="9765532at2"/>
<feature type="transmembrane region" description="Helical" evidence="7">
    <location>
        <begin position="57"/>
        <end position="81"/>
    </location>
</feature>
<dbReference type="GO" id="GO:0005886">
    <property type="term" value="C:plasma membrane"/>
    <property type="evidence" value="ECO:0007669"/>
    <property type="project" value="TreeGrafter"/>
</dbReference>
<keyword evidence="4" id="KW-0677">Repeat</keyword>
<dbReference type="SUPFAM" id="SSF116726">
    <property type="entry name" value="TrkA C-terminal domain-like"/>
    <property type="match status" value="2"/>
</dbReference>
<dbReference type="FunFam" id="3.30.70.1450:FF:000009">
    <property type="entry name" value="SLC13 family permease"/>
    <property type="match status" value="1"/>
</dbReference>
<organism evidence="9 10">
    <name type="scientific">Desulfuribacillus alkaliarsenatis</name>
    <dbReference type="NCBI Taxonomy" id="766136"/>
    <lineage>
        <taxon>Bacteria</taxon>
        <taxon>Bacillati</taxon>
        <taxon>Bacillota</taxon>
        <taxon>Desulfuribacillia</taxon>
        <taxon>Desulfuribacillales</taxon>
        <taxon>Desulfuribacillaceae</taxon>
        <taxon>Desulfuribacillus</taxon>
    </lineage>
</organism>
<feature type="transmembrane region" description="Helical" evidence="7">
    <location>
        <begin position="528"/>
        <end position="549"/>
    </location>
</feature>
<keyword evidence="3 7" id="KW-0812">Transmembrane</keyword>
<dbReference type="InterPro" id="IPR006037">
    <property type="entry name" value="RCK_C"/>
</dbReference>
<dbReference type="PANTHER" id="PTHR43652:SF2">
    <property type="entry name" value="BASIC AMINO ACID ANTIPORTER YFCC-RELATED"/>
    <property type="match status" value="1"/>
</dbReference>
<feature type="transmembrane region" description="Helical" evidence="7">
    <location>
        <begin position="139"/>
        <end position="160"/>
    </location>
</feature>
<dbReference type="Proteomes" id="UP000094296">
    <property type="component" value="Unassembled WGS sequence"/>
</dbReference>
<comment type="subcellular location">
    <subcellularLocation>
        <location evidence="1">Membrane</location>
        <topology evidence="1">Multi-pass membrane protein</topology>
    </subcellularLocation>
</comment>
<keyword evidence="2" id="KW-0813">Transport</keyword>
<feature type="transmembrane region" description="Helical" evidence="7">
    <location>
        <begin position="93"/>
        <end position="118"/>
    </location>
</feature>
<proteinExistence type="predicted"/>
<evidence type="ECO:0000313" key="9">
    <source>
        <dbReference type="EMBL" id="OEF96819.1"/>
    </source>
</evidence>
<evidence type="ECO:0000313" key="10">
    <source>
        <dbReference type="Proteomes" id="UP000094296"/>
    </source>
</evidence>
<dbReference type="RefSeq" id="WP_069643402.1">
    <property type="nucleotide sequence ID" value="NZ_MIJE01000030.1"/>
</dbReference>
<name>A0A1E5G1M7_9FIRM</name>
<evidence type="ECO:0000256" key="2">
    <source>
        <dbReference type="ARBA" id="ARBA00022448"/>
    </source>
</evidence>
<dbReference type="Pfam" id="PF02080">
    <property type="entry name" value="TrkA_C"/>
    <property type="match status" value="2"/>
</dbReference>
<feature type="transmembrane region" description="Helical" evidence="7">
    <location>
        <begin position="28"/>
        <end position="45"/>
    </location>
</feature>
<reference evidence="9 10" key="1">
    <citation type="submission" date="2016-09" db="EMBL/GenBank/DDBJ databases">
        <title>Draft genome sequence for the type strain of Desulfuribacillus alkaliarsenatis AHT28, an obligately anaerobic, sulfidogenic bacterium isolated from Russian soda lake sediments.</title>
        <authorList>
            <person name="Abin C.A."/>
            <person name="Hollibaugh J.T."/>
        </authorList>
    </citation>
    <scope>NUCLEOTIDE SEQUENCE [LARGE SCALE GENOMIC DNA]</scope>
    <source>
        <strain evidence="9 10">AHT28</strain>
    </source>
</reference>
<sequence length="590" mass="63959">MNLDIVIVLTVLLIMLVCLIKEVARPDIIIFFSLAFLLLVGIVTPEEALRGFSNEGMLTVALLFIVASAVHKAGLLNFWLQQLLGKGKSTGGILARLLVPVSGMSAFLNNTPIVVMLMGDIRKWCQDKGVSPSKFLLPLSYASIFGGTMTLIGTSTNLVVHGLLLDYGFAGYSMFQLTIVGLPAGILGIIYLSTIGHKLLPENKTLVQELSKESRQYLAEMVVEDDSVIVGKTIEKAGLRNLTGLFLIEIIRNNERIMPVPYYETIHSGDRLIFTGLVSTIVELENIRGLRLETGSDLSLEDLRNDNTQLIEAVVSHQSGMLNKSIKETNFRSKYDAAVVAIHRNNERIRGKLGEIVLKPGDTLLLLVGKDFKKRSANSNEFYFIMPKSKPNLADARKGKIAIATLIAMVVLASTGILSMFEAAILAVGLMIVTKCITPEDAKNSVQFSVLLVIASAFGIGIALQKSGAADFLAGYIVQASMLFGTVGLLIIIFIITAAFTEMITNNAAAVLMFPIGLSAAQQMNIEPLGVIITLTIAASASFITPIGYQTNLIVYGPGGYRFTDYIKVGLPLTLLYMVVTVFIVSMIWG</sequence>
<evidence type="ECO:0000256" key="3">
    <source>
        <dbReference type="ARBA" id="ARBA00022692"/>
    </source>
</evidence>
<keyword evidence="5 7" id="KW-1133">Transmembrane helix</keyword>
<feature type="transmembrane region" description="Helical" evidence="7">
    <location>
        <begin position="445"/>
        <end position="464"/>
    </location>
</feature>
<evidence type="ECO:0000259" key="8">
    <source>
        <dbReference type="PROSITE" id="PS51202"/>
    </source>
</evidence>
<evidence type="ECO:0000256" key="4">
    <source>
        <dbReference type="ARBA" id="ARBA00022737"/>
    </source>
</evidence>
<dbReference type="PROSITE" id="PS01271">
    <property type="entry name" value="NA_SULFATE"/>
    <property type="match status" value="1"/>
</dbReference>